<reference evidence="1" key="2">
    <citation type="submission" date="2023-02" db="EMBL/GenBank/DDBJ databases">
        <authorList>
            <person name="Swenson N.G."/>
            <person name="Wegrzyn J.L."/>
            <person name="Mcevoy S.L."/>
        </authorList>
    </citation>
    <scope>NUCLEOTIDE SEQUENCE</scope>
    <source>
        <strain evidence="1">91603</strain>
        <tissue evidence="1">Leaf</tissue>
    </source>
</reference>
<evidence type="ECO:0000313" key="2">
    <source>
        <dbReference type="Proteomes" id="UP001064489"/>
    </source>
</evidence>
<evidence type="ECO:0000313" key="1">
    <source>
        <dbReference type="EMBL" id="KAI9186886.1"/>
    </source>
</evidence>
<dbReference type="EMBL" id="JAJSOW010000100">
    <property type="protein sequence ID" value="KAI9186886.1"/>
    <property type="molecule type" value="Genomic_DNA"/>
</dbReference>
<dbReference type="AlphaFoldDB" id="A0AAD5NWD7"/>
<keyword evidence="2" id="KW-1185">Reference proteome</keyword>
<comment type="caution">
    <text evidence="1">The sequence shown here is derived from an EMBL/GenBank/DDBJ whole genome shotgun (WGS) entry which is preliminary data.</text>
</comment>
<dbReference type="InterPro" id="IPR021109">
    <property type="entry name" value="Peptidase_aspartic_dom_sf"/>
</dbReference>
<sequence>MSDTRATNNFVAQREADRLGLNLLESTNRIKVVNSRALLVRGVADTTLKVGSWQGKCSLMVVPLDDFDLILGVEFFVKAKAMIKPDVMVEVPNEVGAVLDEFYDVMQAELPR</sequence>
<accession>A0AAD5NWD7</accession>
<reference evidence="1" key="1">
    <citation type="journal article" date="2022" name="Plant J.">
        <title>Strategies of tolerance reflected in two North American maple genomes.</title>
        <authorList>
            <person name="McEvoy S.L."/>
            <person name="Sezen U.U."/>
            <person name="Trouern-Trend A."/>
            <person name="McMahon S.M."/>
            <person name="Schaberg P.G."/>
            <person name="Yang J."/>
            <person name="Wegrzyn J.L."/>
            <person name="Swenson N.G."/>
        </authorList>
    </citation>
    <scope>NUCLEOTIDE SEQUENCE</scope>
    <source>
        <strain evidence="1">91603</strain>
    </source>
</reference>
<gene>
    <name evidence="1" type="ORF">LWI28_021940</name>
</gene>
<name>A0AAD5NWD7_ACENE</name>
<dbReference type="Gene3D" id="2.40.70.10">
    <property type="entry name" value="Acid Proteases"/>
    <property type="match status" value="1"/>
</dbReference>
<organism evidence="1 2">
    <name type="scientific">Acer negundo</name>
    <name type="common">Box elder</name>
    <dbReference type="NCBI Taxonomy" id="4023"/>
    <lineage>
        <taxon>Eukaryota</taxon>
        <taxon>Viridiplantae</taxon>
        <taxon>Streptophyta</taxon>
        <taxon>Embryophyta</taxon>
        <taxon>Tracheophyta</taxon>
        <taxon>Spermatophyta</taxon>
        <taxon>Magnoliopsida</taxon>
        <taxon>eudicotyledons</taxon>
        <taxon>Gunneridae</taxon>
        <taxon>Pentapetalae</taxon>
        <taxon>rosids</taxon>
        <taxon>malvids</taxon>
        <taxon>Sapindales</taxon>
        <taxon>Sapindaceae</taxon>
        <taxon>Hippocastanoideae</taxon>
        <taxon>Acereae</taxon>
        <taxon>Acer</taxon>
    </lineage>
</organism>
<dbReference type="Proteomes" id="UP001064489">
    <property type="component" value="Chromosome 3"/>
</dbReference>
<proteinExistence type="predicted"/>
<dbReference type="Pfam" id="PF13650">
    <property type="entry name" value="Asp_protease_2"/>
    <property type="match status" value="1"/>
</dbReference>
<protein>
    <submittedName>
        <fullName evidence="1">Uncharacterized protein</fullName>
    </submittedName>
</protein>
<dbReference type="CDD" id="cd00303">
    <property type="entry name" value="retropepsin_like"/>
    <property type="match status" value="1"/>
</dbReference>